<comment type="caution">
    <text evidence="3">The sequence shown here is derived from an EMBL/GenBank/DDBJ whole genome shotgun (WGS) entry which is preliminary data.</text>
</comment>
<organism evidence="3 4">
    <name type="scientific">Methylobacterium terricola</name>
    <dbReference type="NCBI Taxonomy" id="2583531"/>
    <lineage>
        <taxon>Bacteria</taxon>
        <taxon>Pseudomonadati</taxon>
        <taxon>Pseudomonadota</taxon>
        <taxon>Alphaproteobacteria</taxon>
        <taxon>Hyphomicrobiales</taxon>
        <taxon>Methylobacteriaceae</taxon>
        <taxon>Methylobacterium</taxon>
    </lineage>
</organism>
<sequence>MQLVRIRERFTMHPLVPVAFLSVLFLVPAAAQDAGGLPPPEATGRPAAGKPANLCRELVVFVHQPDAAQNADAPPAQLATAVSAKKESAETAKPHEGGGQVQQNSGLSGQITTSGPGAAGPQGDAQNKGAPAGSTATAAAGTPAMPPVKPTLENVQEVEKASAENNLRGCRAAAQRMRKAGVMMPSPLLALSAMDPKLLEAAGQP</sequence>
<dbReference type="OrthoDB" id="8004034at2"/>
<evidence type="ECO:0000313" key="4">
    <source>
        <dbReference type="Proteomes" id="UP000305267"/>
    </source>
</evidence>
<evidence type="ECO:0000256" key="1">
    <source>
        <dbReference type="SAM" id="MobiDB-lite"/>
    </source>
</evidence>
<protein>
    <submittedName>
        <fullName evidence="3">Uncharacterized protein</fullName>
    </submittedName>
</protein>
<keyword evidence="4" id="KW-1185">Reference proteome</keyword>
<evidence type="ECO:0000256" key="2">
    <source>
        <dbReference type="SAM" id="SignalP"/>
    </source>
</evidence>
<name>A0A5C4L5P0_9HYPH</name>
<feature type="compositionally biased region" description="Basic and acidic residues" evidence="1">
    <location>
        <begin position="84"/>
        <end position="96"/>
    </location>
</feature>
<dbReference type="Proteomes" id="UP000305267">
    <property type="component" value="Unassembled WGS sequence"/>
</dbReference>
<reference evidence="3 4" key="1">
    <citation type="submission" date="2019-06" db="EMBL/GenBank/DDBJ databases">
        <title>Genome of Methylobacterium sp. 17Sr1-39.</title>
        <authorList>
            <person name="Seo T."/>
        </authorList>
    </citation>
    <scope>NUCLEOTIDE SEQUENCE [LARGE SCALE GENOMIC DNA]</scope>
    <source>
        <strain evidence="3 4">17Sr1-39</strain>
    </source>
</reference>
<keyword evidence="2" id="KW-0732">Signal</keyword>
<gene>
    <name evidence="3" type="ORF">FF100_35855</name>
</gene>
<feature type="compositionally biased region" description="Polar residues" evidence="1">
    <location>
        <begin position="101"/>
        <end position="114"/>
    </location>
</feature>
<proteinExistence type="predicted"/>
<accession>A0A5C4L5P0</accession>
<feature type="signal peptide" evidence="2">
    <location>
        <begin position="1"/>
        <end position="31"/>
    </location>
</feature>
<feature type="region of interest" description="Disordered" evidence="1">
    <location>
        <begin position="69"/>
        <end position="149"/>
    </location>
</feature>
<feature type="compositionally biased region" description="Low complexity" evidence="1">
    <location>
        <begin position="69"/>
        <end position="79"/>
    </location>
</feature>
<feature type="compositionally biased region" description="Low complexity" evidence="1">
    <location>
        <begin position="115"/>
        <end position="143"/>
    </location>
</feature>
<feature type="chain" id="PRO_5023107690" evidence="2">
    <location>
        <begin position="32"/>
        <end position="205"/>
    </location>
</feature>
<dbReference type="RefSeq" id="WP_139040765.1">
    <property type="nucleotide sequence ID" value="NZ_VDDA01000064.1"/>
</dbReference>
<dbReference type="AlphaFoldDB" id="A0A5C4L5P0"/>
<dbReference type="EMBL" id="VDDA01000064">
    <property type="protein sequence ID" value="TNC05287.1"/>
    <property type="molecule type" value="Genomic_DNA"/>
</dbReference>
<evidence type="ECO:0000313" key="3">
    <source>
        <dbReference type="EMBL" id="TNC05287.1"/>
    </source>
</evidence>